<dbReference type="PIRSF" id="PIRSF017082">
    <property type="entry name" value="YflP"/>
    <property type="match status" value="1"/>
</dbReference>
<dbReference type="Pfam" id="PF03401">
    <property type="entry name" value="TctC"/>
    <property type="match status" value="1"/>
</dbReference>
<sequence length="335" mass="34629">MTRAPKRARGWTQARRRLLAAVLGCPAVLTSTVRAEPGWPSRPLRLVVPFAPGGGADATARFVAQELGEALGQPVAVDNKGGGGGTLGAMAVLAAPADGYTLFHATPGPLVTNPLLMPALPYDAERDFAPVSLLVRAAYALVVHPAVPAGSVAELIALARAQPGQLAFSSAGIGAGSHLTGELLRIEAGIDLAHVPYRGTGPSVQDVVAGQVPMTIDSLSVLIPLVRAGRLRALGVTTRQRVAELPEVPAIAETLPGFEVTVMNGLMVRSGTPEAIVHRLSQAVVRIMASPAAARRFAGTGTQPEGSTPAALGAVLEEERRTWRGVIARAGIRLE</sequence>
<dbReference type="PANTHER" id="PTHR42928:SF5">
    <property type="entry name" value="BLR1237 PROTEIN"/>
    <property type="match status" value="1"/>
</dbReference>
<feature type="chain" id="PRO_5020403864" evidence="2">
    <location>
        <begin position="36"/>
        <end position="335"/>
    </location>
</feature>
<comment type="similarity">
    <text evidence="1">Belongs to the UPF0065 (bug) family.</text>
</comment>
<dbReference type="CDD" id="cd13578">
    <property type="entry name" value="PBP2_Bug27"/>
    <property type="match status" value="1"/>
</dbReference>
<evidence type="ECO:0000256" key="1">
    <source>
        <dbReference type="ARBA" id="ARBA00006987"/>
    </source>
</evidence>
<dbReference type="AlphaFoldDB" id="A0A4R5QA04"/>
<comment type="caution">
    <text evidence="3">The sequence shown here is derived from an EMBL/GenBank/DDBJ whole genome shotgun (WGS) entry which is preliminary data.</text>
</comment>
<dbReference type="Proteomes" id="UP000295096">
    <property type="component" value="Unassembled WGS sequence"/>
</dbReference>
<protein>
    <submittedName>
        <fullName evidence="3">Tripartite tricarboxylate transporter substrate binding protein</fullName>
    </submittedName>
</protein>
<feature type="signal peptide" evidence="2">
    <location>
        <begin position="1"/>
        <end position="35"/>
    </location>
</feature>
<dbReference type="InterPro" id="IPR005064">
    <property type="entry name" value="BUG"/>
</dbReference>
<dbReference type="OrthoDB" id="7251639at2"/>
<dbReference type="InterPro" id="IPR042100">
    <property type="entry name" value="Bug_dom1"/>
</dbReference>
<dbReference type="Gene3D" id="3.40.190.10">
    <property type="entry name" value="Periplasmic binding protein-like II"/>
    <property type="match status" value="1"/>
</dbReference>
<evidence type="ECO:0000313" key="4">
    <source>
        <dbReference type="Proteomes" id="UP000295096"/>
    </source>
</evidence>
<dbReference type="PANTHER" id="PTHR42928">
    <property type="entry name" value="TRICARBOXYLATE-BINDING PROTEIN"/>
    <property type="match status" value="1"/>
</dbReference>
<dbReference type="EMBL" id="SMSJ01000069">
    <property type="protein sequence ID" value="TDH59369.1"/>
    <property type="molecule type" value="Genomic_DNA"/>
</dbReference>
<accession>A0A4R5QA04</accession>
<evidence type="ECO:0000256" key="2">
    <source>
        <dbReference type="SAM" id="SignalP"/>
    </source>
</evidence>
<name>A0A4R5QA04_9PROT</name>
<keyword evidence="4" id="KW-1185">Reference proteome</keyword>
<keyword evidence="2" id="KW-0732">Signal</keyword>
<gene>
    <name evidence="3" type="ORF">E2C06_27790</name>
</gene>
<organism evidence="3 4">
    <name type="scientific">Dankookia rubra</name>
    <dbReference type="NCBI Taxonomy" id="1442381"/>
    <lineage>
        <taxon>Bacteria</taxon>
        <taxon>Pseudomonadati</taxon>
        <taxon>Pseudomonadota</taxon>
        <taxon>Alphaproteobacteria</taxon>
        <taxon>Acetobacterales</taxon>
        <taxon>Roseomonadaceae</taxon>
        <taxon>Dankookia</taxon>
    </lineage>
</organism>
<proteinExistence type="inferred from homology"/>
<dbReference type="SUPFAM" id="SSF53850">
    <property type="entry name" value="Periplasmic binding protein-like II"/>
    <property type="match status" value="1"/>
</dbReference>
<dbReference type="Gene3D" id="3.40.190.150">
    <property type="entry name" value="Bordetella uptake gene, domain 1"/>
    <property type="match status" value="1"/>
</dbReference>
<reference evidence="3 4" key="1">
    <citation type="journal article" date="2016" name="J. Microbiol.">
        <title>Dankookia rubra gen. nov., sp. nov., an alphaproteobacterium isolated from sediment of a shallow stream.</title>
        <authorList>
            <person name="Kim W.H."/>
            <person name="Kim D.H."/>
            <person name="Kang K."/>
            <person name="Ahn T.Y."/>
        </authorList>
    </citation>
    <scope>NUCLEOTIDE SEQUENCE [LARGE SCALE GENOMIC DNA]</scope>
    <source>
        <strain evidence="3 4">JCM30602</strain>
    </source>
</reference>
<evidence type="ECO:0000313" key="3">
    <source>
        <dbReference type="EMBL" id="TDH59369.1"/>
    </source>
</evidence>